<dbReference type="SUPFAM" id="SSF46934">
    <property type="entry name" value="UBA-like"/>
    <property type="match status" value="1"/>
</dbReference>
<dbReference type="Gene3D" id="3.10.450.50">
    <property type="match status" value="1"/>
</dbReference>
<dbReference type="STRING" id="299467.A0A443SFG6"/>
<sequence length="419" mass="47337">MCEKPFVPYNFQVDGQTVVFYVQGQDTSDALKCCSRRITNNNGFKYTIISSRSPVPHTQLDAATISHLKETMSRRYDAHRKLLNMSKLRNDEYLKEHGLFIPLSRPNMLIAVIRIIKENIPDLVHLNLSDNRVSNLEAFESMVETCKLLKSLDLSFNQGSFIQPELNQFVIGFIQQYFTLYDSDDRQKLSDAYHEQAMFSFAISSTNKSQGSSAFFPSHMFQESRNLMKVKDSTARSRMLQHGKANIVSTLAGFPRTKHEMDSFLVDVHPFTPQLISVVINGVYRETTKKFGVQTRSFCRTFLIIPNLIINDLLFLSNATVEQIQKYGKTTDAAPSTSSRMEDQAISAPSVTVGSSGDAANSVYMNKAHLVKRFAEATRMNTSFSLQCLEEHAYDFDAAMQVFQTLNSQGLIPAEAFQA</sequence>
<accession>A0A443SFG6</accession>
<dbReference type="InterPro" id="IPR009060">
    <property type="entry name" value="UBA-like_sf"/>
</dbReference>
<organism evidence="10 11">
    <name type="scientific">Leptotrombidium deliense</name>
    <dbReference type="NCBI Taxonomy" id="299467"/>
    <lineage>
        <taxon>Eukaryota</taxon>
        <taxon>Metazoa</taxon>
        <taxon>Ecdysozoa</taxon>
        <taxon>Arthropoda</taxon>
        <taxon>Chelicerata</taxon>
        <taxon>Arachnida</taxon>
        <taxon>Acari</taxon>
        <taxon>Acariformes</taxon>
        <taxon>Trombidiformes</taxon>
        <taxon>Prostigmata</taxon>
        <taxon>Anystina</taxon>
        <taxon>Parasitengona</taxon>
        <taxon>Trombiculoidea</taxon>
        <taxon>Trombiculidae</taxon>
        <taxon>Leptotrombidium</taxon>
    </lineage>
</organism>
<keyword evidence="7" id="KW-0539">Nucleus</keyword>
<dbReference type="Proteomes" id="UP000288716">
    <property type="component" value="Unassembled WGS sequence"/>
</dbReference>
<dbReference type="PROSITE" id="PS51450">
    <property type="entry name" value="LRR"/>
    <property type="match status" value="1"/>
</dbReference>
<dbReference type="GO" id="GO:0016973">
    <property type="term" value="P:poly(A)+ mRNA export from nucleus"/>
    <property type="evidence" value="ECO:0007669"/>
    <property type="project" value="TreeGrafter"/>
</dbReference>
<dbReference type="CDD" id="cd14342">
    <property type="entry name" value="UBA_TAP-C"/>
    <property type="match status" value="1"/>
</dbReference>
<dbReference type="GO" id="GO:0003723">
    <property type="term" value="F:RNA binding"/>
    <property type="evidence" value="ECO:0007669"/>
    <property type="project" value="InterPro"/>
</dbReference>
<dbReference type="PANTHER" id="PTHR10662:SF22">
    <property type="entry name" value="NUCLEAR RNA EXPORT FACTOR 1"/>
    <property type="match status" value="1"/>
</dbReference>
<dbReference type="InterPro" id="IPR005637">
    <property type="entry name" value="TAP_C_dom"/>
</dbReference>
<dbReference type="InterPro" id="IPR030217">
    <property type="entry name" value="NXF_fam"/>
</dbReference>
<keyword evidence="3" id="KW-0813">Transport</keyword>
<evidence type="ECO:0000256" key="3">
    <source>
        <dbReference type="ARBA" id="ARBA00022448"/>
    </source>
</evidence>
<dbReference type="PROSITE" id="PS50177">
    <property type="entry name" value="NTF2_DOMAIN"/>
    <property type="match status" value="1"/>
</dbReference>
<dbReference type="InterPro" id="IPR001611">
    <property type="entry name" value="Leu-rich_rpt"/>
</dbReference>
<feature type="domain" description="TAP-C" evidence="9">
    <location>
        <begin position="365"/>
        <end position="419"/>
    </location>
</feature>
<keyword evidence="5" id="KW-0677">Repeat</keyword>
<dbReference type="GO" id="GO:0005737">
    <property type="term" value="C:cytoplasm"/>
    <property type="evidence" value="ECO:0007669"/>
    <property type="project" value="InterPro"/>
</dbReference>
<dbReference type="PANTHER" id="PTHR10662">
    <property type="entry name" value="NUCLEAR RNA EXPORT FACTOR"/>
    <property type="match status" value="1"/>
</dbReference>
<feature type="domain" description="NTF2" evidence="8">
    <location>
        <begin position="169"/>
        <end position="323"/>
    </location>
</feature>
<dbReference type="Pfam" id="PF24048">
    <property type="entry name" value="LRR_NXF1-5"/>
    <property type="match status" value="1"/>
</dbReference>
<dbReference type="InterPro" id="IPR012677">
    <property type="entry name" value="Nucleotide-bd_a/b_plait_sf"/>
</dbReference>
<dbReference type="SMART" id="SM00804">
    <property type="entry name" value="TAP_C"/>
    <property type="match status" value="1"/>
</dbReference>
<evidence type="ECO:0000256" key="5">
    <source>
        <dbReference type="ARBA" id="ARBA00022737"/>
    </source>
</evidence>
<reference evidence="10 11" key="1">
    <citation type="journal article" date="2018" name="Gigascience">
        <title>Genomes of trombidid mites reveal novel predicted allergens and laterally-transferred genes associated with secondary metabolism.</title>
        <authorList>
            <person name="Dong X."/>
            <person name="Chaisiri K."/>
            <person name="Xia D."/>
            <person name="Armstrong S.D."/>
            <person name="Fang Y."/>
            <person name="Donnelly M.J."/>
            <person name="Kadowaki T."/>
            <person name="McGarry J.W."/>
            <person name="Darby A.C."/>
            <person name="Makepeace B.L."/>
        </authorList>
    </citation>
    <scope>NUCLEOTIDE SEQUENCE [LARGE SCALE GENOMIC DNA]</scope>
    <source>
        <strain evidence="10">UoL-UT</strain>
    </source>
</reference>
<keyword evidence="4" id="KW-0433">Leucine-rich repeat</keyword>
<dbReference type="SUPFAM" id="SSF52058">
    <property type="entry name" value="L domain-like"/>
    <property type="match status" value="1"/>
</dbReference>
<dbReference type="Pfam" id="PF03943">
    <property type="entry name" value="TAP_C"/>
    <property type="match status" value="1"/>
</dbReference>
<dbReference type="SUPFAM" id="SSF54928">
    <property type="entry name" value="RNA-binding domain, RBD"/>
    <property type="match status" value="1"/>
</dbReference>
<keyword evidence="11" id="KW-1185">Reference proteome</keyword>
<dbReference type="GO" id="GO:0005654">
    <property type="term" value="C:nucleoplasm"/>
    <property type="evidence" value="ECO:0007669"/>
    <property type="project" value="UniProtKB-SubCell"/>
</dbReference>
<protein>
    <submittedName>
        <fullName evidence="10">Nuclear RNA export factor 1-like protein</fullName>
    </submittedName>
</protein>
<dbReference type="InterPro" id="IPR035979">
    <property type="entry name" value="RBD_domain_sf"/>
</dbReference>
<dbReference type="InterPro" id="IPR015245">
    <property type="entry name" value="Tap_RNA-bd"/>
</dbReference>
<dbReference type="FunFam" id="3.10.450.50:FF:000004">
    <property type="entry name" value="Nuclear RNA export factor 1"/>
    <property type="match status" value="1"/>
</dbReference>
<dbReference type="Gene3D" id="3.30.70.330">
    <property type="match status" value="1"/>
</dbReference>
<dbReference type="InterPro" id="IPR057125">
    <property type="entry name" value="NXF1/2/3/5-like_LRR"/>
</dbReference>
<evidence type="ECO:0000313" key="11">
    <source>
        <dbReference type="Proteomes" id="UP000288716"/>
    </source>
</evidence>
<comment type="subcellular location">
    <subcellularLocation>
        <location evidence="1">Nucleus</location>
        <location evidence="1">Nucleoplasm</location>
    </subcellularLocation>
</comment>
<evidence type="ECO:0000256" key="4">
    <source>
        <dbReference type="ARBA" id="ARBA00022614"/>
    </source>
</evidence>
<dbReference type="SUPFAM" id="SSF54427">
    <property type="entry name" value="NTF2-like"/>
    <property type="match status" value="1"/>
</dbReference>
<dbReference type="InterPro" id="IPR002075">
    <property type="entry name" value="NTF2_dom"/>
</dbReference>
<dbReference type="OrthoDB" id="6506457at2759"/>
<evidence type="ECO:0000259" key="8">
    <source>
        <dbReference type="PROSITE" id="PS50177"/>
    </source>
</evidence>
<evidence type="ECO:0000259" key="9">
    <source>
        <dbReference type="PROSITE" id="PS51281"/>
    </source>
</evidence>
<dbReference type="Pfam" id="PF09162">
    <property type="entry name" value="Tap-RNA_bind"/>
    <property type="match status" value="1"/>
</dbReference>
<comment type="similarity">
    <text evidence="2">Belongs to the NXF family.</text>
</comment>
<keyword evidence="6" id="KW-0509">mRNA transport</keyword>
<dbReference type="EMBL" id="NCKV01002922">
    <property type="protein sequence ID" value="RWS26256.1"/>
    <property type="molecule type" value="Genomic_DNA"/>
</dbReference>
<dbReference type="AlphaFoldDB" id="A0A443SFG6"/>
<dbReference type="InterPro" id="IPR032710">
    <property type="entry name" value="NTF2-like_dom_sf"/>
</dbReference>
<evidence type="ECO:0000256" key="1">
    <source>
        <dbReference type="ARBA" id="ARBA00004642"/>
    </source>
</evidence>
<comment type="caution">
    <text evidence="10">The sequence shown here is derived from an EMBL/GenBank/DDBJ whole genome shotgun (WGS) entry which is preliminary data.</text>
</comment>
<evidence type="ECO:0000256" key="6">
    <source>
        <dbReference type="ARBA" id="ARBA00022816"/>
    </source>
</evidence>
<proteinExistence type="inferred from homology"/>
<evidence type="ECO:0000313" key="10">
    <source>
        <dbReference type="EMBL" id="RWS26256.1"/>
    </source>
</evidence>
<name>A0A443SFG6_9ACAR</name>
<dbReference type="Pfam" id="PF22602">
    <property type="entry name" value="NXF_NTF2"/>
    <property type="match status" value="1"/>
</dbReference>
<gene>
    <name evidence="10" type="ORF">B4U80_00977</name>
</gene>
<dbReference type="PROSITE" id="PS51281">
    <property type="entry name" value="TAP_C"/>
    <property type="match status" value="1"/>
</dbReference>
<evidence type="ECO:0000256" key="7">
    <source>
        <dbReference type="ARBA" id="ARBA00023242"/>
    </source>
</evidence>
<dbReference type="VEuPathDB" id="VectorBase:LDEU005785"/>
<dbReference type="Gene3D" id="1.10.8.10">
    <property type="entry name" value="DNA helicase RuvA subunit, C-terminal domain"/>
    <property type="match status" value="1"/>
</dbReference>
<dbReference type="InterPro" id="IPR018222">
    <property type="entry name" value="Nuclear_transport_factor_2_euk"/>
</dbReference>
<evidence type="ECO:0000256" key="2">
    <source>
        <dbReference type="ARBA" id="ARBA00009285"/>
    </source>
</evidence>